<gene>
    <name evidence="3" type="ORF">OKA104_LOCUS51866</name>
</gene>
<comment type="caution">
    <text evidence="3">The sequence shown here is derived from an EMBL/GenBank/DDBJ whole genome shotgun (WGS) entry which is preliminary data.</text>
</comment>
<evidence type="ECO:0000313" key="3">
    <source>
        <dbReference type="EMBL" id="CAF4409651.1"/>
    </source>
</evidence>
<feature type="domain" description="Cathepsin propeptide inhibitor" evidence="2">
    <location>
        <begin position="5"/>
        <end position="62"/>
    </location>
</feature>
<dbReference type="InterPro" id="IPR000668">
    <property type="entry name" value="Peptidase_C1A_C"/>
</dbReference>
<evidence type="ECO:0000259" key="2">
    <source>
        <dbReference type="SMART" id="SM00848"/>
    </source>
</evidence>
<feature type="non-terminal residue" evidence="3">
    <location>
        <position position="117"/>
    </location>
</feature>
<dbReference type="SMART" id="SM00848">
    <property type="entry name" value="Inhibitor_I29"/>
    <property type="match status" value="1"/>
</dbReference>
<dbReference type="InterPro" id="IPR013201">
    <property type="entry name" value="Prot_inhib_I29"/>
</dbReference>
<dbReference type="Gene3D" id="3.90.70.10">
    <property type="entry name" value="Cysteine proteinases"/>
    <property type="match status" value="1"/>
</dbReference>
<dbReference type="Pfam" id="PF00112">
    <property type="entry name" value="Peptidase_C1"/>
    <property type="match status" value="1"/>
</dbReference>
<feature type="non-terminal residue" evidence="3">
    <location>
        <position position="1"/>
    </location>
</feature>
<proteinExistence type="inferred from homology"/>
<dbReference type="PANTHER" id="PTHR12411">
    <property type="entry name" value="CYSTEINE PROTEASE FAMILY C1-RELATED"/>
    <property type="match status" value="1"/>
</dbReference>
<dbReference type="GO" id="GO:0008234">
    <property type="term" value="F:cysteine-type peptidase activity"/>
    <property type="evidence" value="ECO:0007669"/>
    <property type="project" value="InterPro"/>
</dbReference>
<dbReference type="InterPro" id="IPR013128">
    <property type="entry name" value="Peptidase_C1A"/>
</dbReference>
<dbReference type="GO" id="GO:0006508">
    <property type="term" value="P:proteolysis"/>
    <property type="evidence" value="ECO:0007669"/>
    <property type="project" value="InterPro"/>
</dbReference>
<sequence length="117" mass="13718">NVILFNSFQRLHQKLYLNDKEKEKRFQIFKDNLNRIEELNEKEEGTAIYGITHLSDLNEEEFTQYYLNERLSLSKHISKAPTSVKDPLKVSPEAFDWRNHSAVTDVKNQGQCGSCWA</sequence>
<dbReference type="EMBL" id="CAJOAY010028961">
    <property type="protein sequence ID" value="CAF4409651.1"/>
    <property type="molecule type" value="Genomic_DNA"/>
</dbReference>
<name>A0A820PXS1_9BILA</name>
<organism evidence="3 4">
    <name type="scientific">Adineta steineri</name>
    <dbReference type="NCBI Taxonomy" id="433720"/>
    <lineage>
        <taxon>Eukaryota</taxon>
        <taxon>Metazoa</taxon>
        <taxon>Spiralia</taxon>
        <taxon>Gnathifera</taxon>
        <taxon>Rotifera</taxon>
        <taxon>Eurotatoria</taxon>
        <taxon>Bdelloidea</taxon>
        <taxon>Adinetida</taxon>
        <taxon>Adinetidae</taxon>
        <taxon>Adineta</taxon>
    </lineage>
</organism>
<dbReference type="Proteomes" id="UP000663881">
    <property type="component" value="Unassembled WGS sequence"/>
</dbReference>
<dbReference type="Pfam" id="PF08246">
    <property type="entry name" value="Inhibitor_I29"/>
    <property type="match status" value="1"/>
</dbReference>
<dbReference type="AlphaFoldDB" id="A0A820PXS1"/>
<dbReference type="SUPFAM" id="SSF54001">
    <property type="entry name" value="Cysteine proteinases"/>
    <property type="match status" value="1"/>
</dbReference>
<comment type="similarity">
    <text evidence="1">Belongs to the peptidase C1 family.</text>
</comment>
<evidence type="ECO:0000313" key="4">
    <source>
        <dbReference type="Proteomes" id="UP000663881"/>
    </source>
</evidence>
<evidence type="ECO:0000256" key="1">
    <source>
        <dbReference type="ARBA" id="ARBA00008455"/>
    </source>
</evidence>
<accession>A0A820PXS1</accession>
<dbReference type="InterPro" id="IPR038765">
    <property type="entry name" value="Papain-like_cys_pep_sf"/>
</dbReference>
<protein>
    <recommendedName>
        <fullName evidence="2">Cathepsin propeptide inhibitor domain-containing protein</fullName>
    </recommendedName>
</protein>
<reference evidence="3" key="1">
    <citation type="submission" date="2021-02" db="EMBL/GenBank/DDBJ databases">
        <authorList>
            <person name="Nowell W R."/>
        </authorList>
    </citation>
    <scope>NUCLEOTIDE SEQUENCE</scope>
</reference>